<organism evidence="2">
    <name type="scientific">bioreactor metagenome</name>
    <dbReference type="NCBI Taxonomy" id="1076179"/>
    <lineage>
        <taxon>unclassified sequences</taxon>
        <taxon>metagenomes</taxon>
        <taxon>ecological metagenomes</taxon>
    </lineage>
</organism>
<keyword evidence="1" id="KW-1133">Transmembrane helix</keyword>
<dbReference type="AlphaFoldDB" id="A0A644WMZ7"/>
<sequence>MTMDTMKGLGNKYMESGLNNLTQGVPELAKNSTVTFCLEGWPAAAVLISIPVSLVLVYAIKAFAAN</sequence>
<evidence type="ECO:0000256" key="1">
    <source>
        <dbReference type="SAM" id="Phobius"/>
    </source>
</evidence>
<gene>
    <name evidence="2" type="ORF">SDC9_51099</name>
</gene>
<reference evidence="2" key="1">
    <citation type="submission" date="2019-08" db="EMBL/GenBank/DDBJ databases">
        <authorList>
            <person name="Kucharzyk K."/>
            <person name="Murdoch R.W."/>
            <person name="Higgins S."/>
            <person name="Loffler F."/>
        </authorList>
    </citation>
    <scope>NUCLEOTIDE SEQUENCE</scope>
</reference>
<accession>A0A644WMZ7</accession>
<keyword evidence="1" id="KW-0812">Transmembrane</keyword>
<feature type="transmembrane region" description="Helical" evidence="1">
    <location>
        <begin position="40"/>
        <end position="60"/>
    </location>
</feature>
<keyword evidence="1" id="KW-0472">Membrane</keyword>
<evidence type="ECO:0000313" key="2">
    <source>
        <dbReference type="EMBL" id="MPM04818.1"/>
    </source>
</evidence>
<protein>
    <submittedName>
        <fullName evidence="2">Uncharacterized protein</fullName>
    </submittedName>
</protein>
<dbReference type="EMBL" id="VSSQ01001073">
    <property type="protein sequence ID" value="MPM04818.1"/>
    <property type="molecule type" value="Genomic_DNA"/>
</dbReference>
<name>A0A644WMZ7_9ZZZZ</name>
<proteinExistence type="predicted"/>
<comment type="caution">
    <text evidence="2">The sequence shown here is derived from an EMBL/GenBank/DDBJ whole genome shotgun (WGS) entry which is preliminary data.</text>
</comment>